<dbReference type="InterPro" id="IPR048146">
    <property type="entry name" value="RAxF_45-like"/>
</dbReference>
<keyword evidence="3" id="KW-1185">Reference proteome</keyword>
<gene>
    <name evidence="2" type="ORF">AB1471_02990</name>
</gene>
<evidence type="ECO:0000256" key="1">
    <source>
        <dbReference type="SAM" id="Phobius"/>
    </source>
</evidence>
<reference evidence="2 3" key="1">
    <citation type="journal article" date="1979" name="Int. J. Syst. Evol. Microbiol.">
        <title>Bacillus globisporus subsp. marinus subsp. nov.</title>
        <authorList>
            <person name="Liu H."/>
        </authorList>
    </citation>
    <scope>NUCLEOTIDE SEQUENCE [LARGE SCALE GENOMIC DNA]</scope>
    <source>
        <strain evidence="2 3">DSM 1297</strain>
    </source>
</reference>
<dbReference type="RefSeq" id="WP_367778089.1">
    <property type="nucleotide sequence ID" value="NZ_JBFMIA010000001.1"/>
</dbReference>
<evidence type="ECO:0000313" key="2">
    <source>
        <dbReference type="EMBL" id="MEW9500764.1"/>
    </source>
</evidence>
<sequence>MSNELAFFAAFLAFPTICCGIFHAYTLKGRVCPFSRQCTNPISFRVSFLPHAI</sequence>
<comment type="caution">
    <text evidence="2">The sequence shown here is derived from an EMBL/GenBank/DDBJ whole genome shotgun (WGS) entry which is preliminary data.</text>
</comment>
<dbReference type="EMBL" id="JBFMIA010000001">
    <property type="protein sequence ID" value="MEW9500764.1"/>
    <property type="molecule type" value="Genomic_DNA"/>
</dbReference>
<dbReference type="NCBIfam" id="NF041642">
    <property type="entry name" value="RAxF_45"/>
    <property type="match status" value="1"/>
</dbReference>
<proteinExistence type="predicted"/>
<name>A0ABV3Q1D4_9BACL</name>
<organism evidence="2 3">
    <name type="scientific">Jeotgalibacillus marinus</name>
    <dbReference type="NCBI Taxonomy" id="86667"/>
    <lineage>
        <taxon>Bacteria</taxon>
        <taxon>Bacillati</taxon>
        <taxon>Bacillota</taxon>
        <taxon>Bacilli</taxon>
        <taxon>Bacillales</taxon>
        <taxon>Caryophanaceae</taxon>
        <taxon>Jeotgalibacillus</taxon>
    </lineage>
</organism>
<feature type="transmembrane region" description="Helical" evidence="1">
    <location>
        <begin position="6"/>
        <end position="27"/>
    </location>
</feature>
<keyword evidence="1" id="KW-1133">Transmembrane helix</keyword>
<keyword evidence="1" id="KW-0472">Membrane</keyword>
<dbReference type="Proteomes" id="UP001556040">
    <property type="component" value="Unassembled WGS sequence"/>
</dbReference>
<keyword evidence="1" id="KW-0812">Transmembrane</keyword>
<accession>A0ABV3Q1D4</accession>
<evidence type="ECO:0000313" key="3">
    <source>
        <dbReference type="Proteomes" id="UP001556040"/>
    </source>
</evidence>
<protein>
    <submittedName>
        <fullName evidence="2">RAxF-45 family protein</fullName>
    </submittedName>
</protein>